<dbReference type="PROSITE" id="PS00036">
    <property type="entry name" value="BZIP_BASIC"/>
    <property type="match status" value="1"/>
</dbReference>
<feature type="region of interest" description="Disordered" evidence="1">
    <location>
        <begin position="212"/>
        <end position="273"/>
    </location>
</feature>
<feature type="domain" description="BZIP" evidence="2">
    <location>
        <begin position="318"/>
        <end position="332"/>
    </location>
</feature>
<dbReference type="SUPFAM" id="SSF57959">
    <property type="entry name" value="Leucine zipper domain"/>
    <property type="match status" value="1"/>
</dbReference>
<gene>
    <name evidence="3" type="ORF">V5O48_000581</name>
</gene>
<reference evidence="3 4" key="1">
    <citation type="submission" date="2024-02" db="EMBL/GenBank/DDBJ databases">
        <title>A draft genome for the cacao thread blight pathogen Marasmius crinis-equi.</title>
        <authorList>
            <person name="Cohen S.P."/>
            <person name="Baruah I.K."/>
            <person name="Amoako-Attah I."/>
            <person name="Bukari Y."/>
            <person name="Meinhardt L.W."/>
            <person name="Bailey B.A."/>
        </authorList>
    </citation>
    <scope>NUCLEOTIDE SEQUENCE [LARGE SCALE GENOMIC DNA]</scope>
    <source>
        <strain evidence="3 4">GH-76</strain>
    </source>
</reference>
<proteinExistence type="predicted"/>
<dbReference type="Proteomes" id="UP001465976">
    <property type="component" value="Unassembled WGS sequence"/>
</dbReference>
<sequence>MATNTIETAPQKDATTMDKDAQALQSVVDTLMGTYTLCAASIVSMSHMLNDTTASPEFRNLPTMNSPALTSPNSFLTSPFDTPLQQFDTSPIIDFADTFDGTSPMDTPLFDEFNTSPIDDSPFLDVLNTPVMDGVDGLEMYTTGGPLFDDGGVGMYEELEQVVKQPAPTTAATEVQWDALLKMSPQTAALDPALVYPSPSVASEHAFPALPAPQEAAPAPSPAPSALPTRRKQPSATGTRRNITPESLVPYDAPTQTRRYAMPSATSKKEVPATFARKKRKAMGGDAVAVDVGDDQLDDAELPPLKPDATEVEQIEYKRRQNTLAARKSRKRKLEYQQGIEVENSELKREVEVWKTRCELLSGMLKGAGINVDVQALAASKISNNIAIEDDLSKAFPGISEEQLWVKLPFVSRGLDTALTIHITQDRPPIGNVIKDQAIKTDEKDQHGDYRYKCKTHGELDCRTCFDWSKRVVQEFLRVAATIGKEVPPETTREDKLGLLAAMGVKLPSTTLLAEEAIDKKVKGALDAAQSFSRVMGEKEINPESLPVWTRDGGVSLPLAVRRDSVAEVSGFRGGPFPLYENALVDLRTSITSIASAIEDPGICHFVMQDKDQASAICFRVIDVRKVGTVPMIAILYNRTTRNRDIGDIPAWLQEPLGAKKLLQITATLEEQLLVLSFLHLNSKRLVSDYRPARTGPERHFVPSFILPVGSISQIDLGRLSSHSGTETEIALHSSVECQKAHWREHKPLCKSLSGGTWQTVTFSIEPEADPHVQTSSGRDGASSEGALRYLNVQTPFNVASDTFFDLAHEAPAGCPNIHGDYVFLIKIQRNRNGDKLPMLVYDRQRSLQVHLNYKDDPESHAKTLEQMKSALKMYRWARRVGELQLAVCLDRAPVEDPSW</sequence>
<feature type="compositionally biased region" description="Polar residues" evidence="1">
    <location>
        <begin position="234"/>
        <end position="245"/>
    </location>
</feature>
<comment type="caution">
    <text evidence="3">The sequence shown here is derived from an EMBL/GenBank/DDBJ whole genome shotgun (WGS) entry which is preliminary data.</text>
</comment>
<keyword evidence="4" id="KW-1185">Reference proteome</keyword>
<protein>
    <recommendedName>
        <fullName evidence="2">BZIP domain-containing protein</fullName>
    </recommendedName>
</protein>
<dbReference type="InterPro" id="IPR046347">
    <property type="entry name" value="bZIP_sf"/>
</dbReference>
<dbReference type="Gene3D" id="3.30.160.60">
    <property type="entry name" value="Classic Zinc Finger"/>
    <property type="match status" value="1"/>
</dbReference>
<name>A0ABR3G0T8_9AGAR</name>
<accession>A0ABR3G0T8</accession>
<dbReference type="EMBL" id="JBAHYK010000010">
    <property type="protein sequence ID" value="KAL0581427.1"/>
    <property type="molecule type" value="Genomic_DNA"/>
</dbReference>
<evidence type="ECO:0000313" key="4">
    <source>
        <dbReference type="Proteomes" id="UP001465976"/>
    </source>
</evidence>
<evidence type="ECO:0000259" key="2">
    <source>
        <dbReference type="PROSITE" id="PS00036"/>
    </source>
</evidence>
<evidence type="ECO:0000313" key="3">
    <source>
        <dbReference type="EMBL" id="KAL0581427.1"/>
    </source>
</evidence>
<dbReference type="Gene3D" id="6.10.140.2220">
    <property type="match status" value="1"/>
</dbReference>
<organism evidence="3 4">
    <name type="scientific">Marasmius crinis-equi</name>
    <dbReference type="NCBI Taxonomy" id="585013"/>
    <lineage>
        <taxon>Eukaryota</taxon>
        <taxon>Fungi</taxon>
        <taxon>Dikarya</taxon>
        <taxon>Basidiomycota</taxon>
        <taxon>Agaricomycotina</taxon>
        <taxon>Agaricomycetes</taxon>
        <taxon>Agaricomycetidae</taxon>
        <taxon>Agaricales</taxon>
        <taxon>Marasmiineae</taxon>
        <taxon>Marasmiaceae</taxon>
        <taxon>Marasmius</taxon>
    </lineage>
</organism>
<dbReference type="CDD" id="cd12193">
    <property type="entry name" value="bZIP_GCN4"/>
    <property type="match status" value="1"/>
</dbReference>
<dbReference type="Pfam" id="PF07716">
    <property type="entry name" value="bZIP_2"/>
    <property type="match status" value="1"/>
</dbReference>
<evidence type="ECO:0000256" key="1">
    <source>
        <dbReference type="SAM" id="MobiDB-lite"/>
    </source>
</evidence>
<dbReference type="InterPro" id="IPR004827">
    <property type="entry name" value="bZIP"/>
</dbReference>